<gene>
    <name evidence="1" type="ORF">IAB60_01490</name>
</gene>
<dbReference type="AlphaFoldDB" id="A0A9D1KEZ2"/>
<comment type="caution">
    <text evidence="1">The sequence shown here is derived from an EMBL/GenBank/DDBJ whole genome shotgun (WGS) entry which is preliminary data.</text>
</comment>
<name>A0A9D1KEZ2_9FIRM</name>
<reference evidence="1" key="1">
    <citation type="submission" date="2020-10" db="EMBL/GenBank/DDBJ databases">
        <authorList>
            <person name="Gilroy R."/>
        </authorList>
    </citation>
    <scope>NUCLEOTIDE SEQUENCE</scope>
    <source>
        <strain evidence="1">CHK123-3438</strain>
    </source>
</reference>
<proteinExistence type="predicted"/>
<sequence length="109" mass="12159">MRRIQTKKRDLSGAGFLASVLVFLLIMGAFVTGSLSFSGKAEAEGEETLRSAIARAVVQCYAIEGRYPPSVEYLEENYGIQIDRERYYVFYEGFASNVMPDITVISAEE</sequence>
<dbReference type="Proteomes" id="UP000886860">
    <property type="component" value="Unassembled WGS sequence"/>
</dbReference>
<dbReference type="EMBL" id="DVKS01000027">
    <property type="protein sequence ID" value="HIT40766.1"/>
    <property type="molecule type" value="Genomic_DNA"/>
</dbReference>
<accession>A0A9D1KEZ2</accession>
<reference evidence="1" key="2">
    <citation type="journal article" date="2021" name="PeerJ">
        <title>Extensive microbial diversity within the chicken gut microbiome revealed by metagenomics and culture.</title>
        <authorList>
            <person name="Gilroy R."/>
            <person name="Ravi A."/>
            <person name="Getino M."/>
            <person name="Pursley I."/>
            <person name="Horton D.L."/>
            <person name="Alikhan N.F."/>
            <person name="Baker D."/>
            <person name="Gharbi K."/>
            <person name="Hall N."/>
            <person name="Watson M."/>
            <person name="Adriaenssens E.M."/>
            <person name="Foster-Nyarko E."/>
            <person name="Jarju S."/>
            <person name="Secka A."/>
            <person name="Antonio M."/>
            <person name="Oren A."/>
            <person name="Chaudhuri R.R."/>
            <person name="La Ragione R."/>
            <person name="Hildebrand F."/>
            <person name="Pallen M.J."/>
        </authorList>
    </citation>
    <scope>NUCLEOTIDE SEQUENCE</scope>
    <source>
        <strain evidence="1">CHK123-3438</strain>
    </source>
</reference>
<organism evidence="1 2">
    <name type="scientific">Candidatus Caccovicinus merdipullorum</name>
    <dbReference type="NCBI Taxonomy" id="2840724"/>
    <lineage>
        <taxon>Bacteria</taxon>
        <taxon>Bacillati</taxon>
        <taxon>Bacillota</taxon>
        <taxon>Clostridia</taxon>
        <taxon>Eubacteriales</taxon>
        <taxon>Candidatus Caccovicinus</taxon>
    </lineage>
</organism>
<evidence type="ECO:0000313" key="1">
    <source>
        <dbReference type="EMBL" id="HIT40766.1"/>
    </source>
</evidence>
<protein>
    <submittedName>
        <fullName evidence="1">Uncharacterized protein</fullName>
    </submittedName>
</protein>
<evidence type="ECO:0000313" key="2">
    <source>
        <dbReference type="Proteomes" id="UP000886860"/>
    </source>
</evidence>